<evidence type="ECO:0000256" key="4">
    <source>
        <dbReference type="ARBA" id="ARBA00023186"/>
    </source>
</evidence>
<organism evidence="8 9">
    <name type="scientific">Desulfovibrio litoralis DSM 11393</name>
    <dbReference type="NCBI Taxonomy" id="1121455"/>
    <lineage>
        <taxon>Bacteria</taxon>
        <taxon>Pseudomonadati</taxon>
        <taxon>Thermodesulfobacteriota</taxon>
        <taxon>Desulfovibrionia</taxon>
        <taxon>Desulfovibrionales</taxon>
        <taxon>Desulfovibrionaceae</taxon>
        <taxon>Desulfovibrio</taxon>
    </lineage>
</organism>
<dbReference type="Gene3D" id="2.40.30.60">
    <property type="entry name" value="RimM"/>
    <property type="match status" value="1"/>
</dbReference>
<evidence type="ECO:0000313" key="9">
    <source>
        <dbReference type="Proteomes" id="UP000186469"/>
    </source>
</evidence>
<dbReference type="PANTHER" id="PTHR33692:SF1">
    <property type="entry name" value="RIBOSOME MATURATION FACTOR RIMM"/>
    <property type="match status" value="1"/>
</dbReference>
<dbReference type="InterPro" id="IPR009000">
    <property type="entry name" value="Transl_B-barrel_sf"/>
</dbReference>
<sequence length="191" mass="21741">MNKKEKLICIGRITKAHGIKGELVVDFYGEEASLLKGYLFLSKNEEIQEVQAFSPDIKKIELNALRQHHGKLLIVLKDITTRNQAEDLKNFYLFIPESKLPELSDGEVYLHAILGANIEVEDKNGRRFLGVLESVDQSSGQELWEIITNDEKEVLFPAVSEFIKEFDLDNNLIIISPPEGLLDLYLTEPEN</sequence>
<dbReference type="GO" id="GO:0005737">
    <property type="term" value="C:cytoplasm"/>
    <property type="evidence" value="ECO:0007669"/>
    <property type="project" value="UniProtKB-SubCell"/>
</dbReference>
<dbReference type="InterPro" id="IPR011033">
    <property type="entry name" value="PRC_barrel-like_sf"/>
</dbReference>
<dbReference type="InterPro" id="IPR011961">
    <property type="entry name" value="RimM"/>
</dbReference>
<dbReference type="InterPro" id="IPR056792">
    <property type="entry name" value="PRC_RimM"/>
</dbReference>
<comment type="domain">
    <text evidence="5">The PRC barrel domain binds ribosomal protein uS19.</text>
</comment>
<feature type="domain" description="Ribosome maturation factor RimM PRC barrel" evidence="7">
    <location>
        <begin position="121"/>
        <end position="181"/>
    </location>
</feature>
<dbReference type="SUPFAM" id="SSF50447">
    <property type="entry name" value="Translation proteins"/>
    <property type="match status" value="1"/>
</dbReference>
<dbReference type="HAMAP" id="MF_00014">
    <property type="entry name" value="Ribosome_mat_RimM"/>
    <property type="match status" value="1"/>
</dbReference>
<evidence type="ECO:0000256" key="3">
    <source>
        <dbReference type="ARBA" id="ARBA00022552"/>
    </source>
</evidence>
<comment type="function">
    <text evidence="5">An accessory protein needed during the final step in the assembly of 30S ribosomal subunit, possibly for assembly of the head region. Essential for efficient processing of 16S rRNA. May be needed both before and after RbfA during the maturation of 16S rRNA. It has affinity for free ribosomal 30S subunits but not for 70S ribosomes.</text>
</comment>
<dbReference type="Pfam" id="PF24986">
    <property type="entry name" value="PRC_RimM"/>
    <property type="match status" value="1"/>
</dbReference>
<comment type="similarity">
    <text evidence="5">Belongs to the RimM family.</text>
</comment>
<dbReference type="Gene3D" id="2.30.30.240">
    <property type="entry name" value="PRC-barrel domain"/>
    <property type="match status" value="1"/>
</dbReference>
<keyword evidence="2 5" id="KW-0690">Ribosome biogenesis</keyword>
<accession>A0A1M7SYG4</accession>
<dbReference type="OrthoDB" id="5381335at2"/>
<dbReference type="Proteomes" id="UP000186469">
    <property type="component" value="Unassembled WGS sequence"/>
</dbReference>
<keyword evidence="3 5" id="KW-0698">rRNA processing</keyword>
<dbReference type="PANTHER" id="PTHR33692">
    <property type="entry name" value="RIBOSOME MATURATION FACTOR RIMM"/>
    <property type="match status" value="1"/>
</dbReference>
<evidence type="ECO:0000313" key="8">
    <source>
        <dbReference type="EMBL" id="SHN63529.1"/>
    </source>
</evidence>
<dbReference type="SUPFAM" id="SSF50346">
    <property type="entry name" value="PRC-barrel domain"/>
    <property type="match status" value="1"/>
</dbReference>
<evidence type="ECO:0000256" key="5">
    <source>
        <dbReference type="HAMAP-Rule" id="MF_00014"/>
    </source>
</evidence>
<dbReference type="InterPro" id="IPR036976">
    <property type="entry name" value="RimM_N_sf"/>
</dbReference>
<keyword evidence="4 5" id="KW-0143">Chaperone</keyword>
<dbReference type="GO" id="GO:0005840">
    <property type="term" value="C:ribosome"/>
    <property type="evidence" value="ECO:0007669"/>
    <property type="project" value="InterPro"/>
</dbReference>
<dbReference type="InterPro" id="IPR002676">
    <property type="entry name" value="RimM_N"/>
</dbReference>
<evidence type="ECO:0000259" key="7">
    <source>
        <dbReference type="Pfam" id="PF24986"/>
    </source>
</evidence>
<proteinExistence type="inferred from homology"/>
<keyword evidence="9" id="KW-1185">Reference proteome</keyword>
<name>A0A1M7SYG4_9BACT</name>
<dbReference type="AlphaFoldDB" id="A0A1M7SYG4"/>
<gene>
    <name evidence="5" type="primary">rimM</name>
    <name evidence="8" type="ORF">SAMN02745728_01382</name>
</gene>
<evidence type="ECO:0000256" key="1">
    <source>
        <dbReference type="ARBA" id="ARBA00022490"/>
    </source>
</evidence>
<dbReference type="NCBIfam" id="TIGR02273">
    <property type="entry name" value="16S_RimM"/>
    <property type="match status" value="1"/>
</dbReference>
<comment type="subcellular location">
    <subcellularLocation>
        <location evidence="5">Cytoplasm</location>
    </subcellularLocation>
</comment>
<dbReference type="RefSeq" id="WP_072697066.1">
    <property type="nucleotide sequence ID" value="NZ_FRDI01000005.1"/>
</dbReference>
<reference evidence="8 9" key="1">
    <citation type="submission" date="2016-12" db="EMBL/GenBank/DDBJ databases">
        <authorList>
            <person name="Song W.-J."/>
            <person name="Kurnit D.M."/>
        </authorList>
    </citation>
    <scope>NUCLEOTIDE SEQUENCE [LARGE SCALE GENOMIC DNA]</scope>
    <source>
        <strain evidence="8 9">DSM 11393</strain>
    </source>
</reference>
<dbReference type="GO" id="GO:0043022">
    <property type="term" value="F:ribosome binding"/>
    <property type="evidence" value="ECO:0007669"/>
    <property type="project" value="InterPro"/>
</dbReference>
<dbReference type="Pfam" id="PF01782">
    <property type="entry name" value="RimM"/>
    <property type="match status" value="1"/>
</dbReference>
<evidence type="ECO:0000259" key="6">
    <source>
        <dbReference type="Pfam" id="PF01782"/>
    </source>
</evidence>
<dbReference type="GO" id="GO:0042274">
    <property type="term" value="P:ribosomal small subunit biogenesis"/>
    <property type="evidence" value="ECO:0007669"/>
    <property type="project" value="UniProtKB-UniRule"/>
</dbReference>
<comment type="subunit">
    <text evidence="5">Binds ribosomal protein uS19.</text>
</comment>
<dbReference type="STRING" id="1121455.SAMN02745728_01382"/>
<dbReference type="EMBL" id="FRDI01000005">
    <property type="protein sequence ID" value="SHN63529.1"/>
    <property type="molecule type" value="Genomic_DNA"/>
</dbReference>
<keyword evidence="1 5" id="KW-0963">Cytoplasm</keyword>
<feature type="domain" description="RimM N-terminal" evidence="6">
    <location>
        <begin position="9"/>
        <end position="98"/>
    </location>
</feature>
<evidence type="ECO:0000256" key="2">
    <source>
        <dbReference type="ARBA" id="ARBA00022517"/>
    </source>
</evidence>
<dbReference type="GO" id="GO:0006364">
    <property type="term" value="P:rRNA processing"/>
    <property type="evidence" value="ECO:0007669"/>
    <property type="project" value="UniProtKB-UniRule"/>
</dbReference>
<protein>
    <recommendedName>
        <fullName evidence="5">Ribosome maturation factor RimM</fullName>
    </recommendedName>
</protein>